<dbReference type="PANTHER" id="PTHR30250:SF11">
    <property type="entry name" value="O-ANTIGEN TRANSPORTER-RELATED"/>
    <property type="match status" value="1"/>
</dbReference>
<comment type="subcellular location">
    <subcellularLocation>
        <location evidence="1">Cell membrane</location>
        <topology evidence="1">Multi-pass membrane protein</topology>
    </subcellularLocation>
</comment>
<name>A0ABU2J8E2_9ACTN</name>
<evidence type="ECO:0000256" key="5">
    <source>
        <dbReference type="ARBA" id="ARBA00023136"/>
    </source>
</evidence>
<feature type="transmembrane region" description="Helical" evidence="6">
    <location>
        <begin position="211"/>
        <end position="232"/>
    </location>
</feature>
<evidence type="ECO:0000256" key="3">
    <source>
        <dbReference type="ARBA" id="ARBA00022692"/>
    </source>
</evidence>
<dbReference type="InterPro" id="IPR050833">
    <property type="entry name" value="Poly_Biosynth_Transport"/>
</dbReference>
<sequence length="443" mass="44597">MGKRDEPQLDGLAPVTVAGAPLAESALVHAARRDPGLPDGAGRAAEPADPDTARGLIGVTVAGWLGNILSYLLLLAAARSLHADDYGQLVTLLNLLLIGSVPSFALQAVGARRVATGQPDGLAEVGAMVGLGAALVLAALSPLLVAFLHLPGPAGPLLVAATTLGTALQGLCQGIWQGRQRFSGLAATTFAGTAGRSAAGLLGLLVGGTAIWAMVALTVGTTLAAAGSALTLPQLRTRTTAGWRVLKPLLLECGSAAHAYGVFLLLSVADVLLARHVLPAAAAAGYAAGSVVTKGCLWLPQSVANVLFASLTDSDRHHRLFARAVASIAGLGALLTAGCWLLGPLVTRIVGGSGYASLHSEMWIFALLGSSLAVIQFTLVAGLAVRSVAVTAVVWLSVLAEVVAVLGVAGHPSVRLVAELVCAINVVAAAVATLGRLRLRSAA</sequence>
<feature type="transmembrane region" description="Helical" evidence="6">
    <location>
        <begin position="89"/>
        <end position="109"/>
    </location>
</feature>
<dbReference type="PANTHER" id="PTHR30250">
    <property type="entry name" value="PST FAMILY PREDICTED COLANIC ACID TRANSPORTER"/>
    <property type="match status" value="1"/>
</dbReference>
<accession>A0ABU2J8E2</accession>
<gene>
    <name evidence="7" type="ORF">RM423_07590</name>
</gene>
<evidence type="ECO:0000313" key="7">
    <source>
        <dbReference type="EMBL" id="MDT0261256.1"/>
    </source>
</evidence>
<evidence type="ECO:0008006" key="9">
    <source>
        <dbReference type="Google" id="ProtNLM"/>
    </source>
</evidence>
<reference evidence="8" key="1">
    <citation type="submission" date="2023-07" db="EMBL/GenBank/DDBJ databases">
        <title>30 novel species of actinomycetes from the DSMZ collection.</title>
        <authorList>
            <person name="Nouioui I."/>
        </authorList>
    </citation>
    <scope>NUCLEOTIDE SEQUENCE [LARGE SCALE GENOMIC DNA]</scope>
    <source>
        <strain evidence="8">DSM 44399</strain>
    </source>
</reference>
<evidence type="ECO:0000256" key="4">
    <source>
        <dbReference type="ARBA" id="ARBA00022989"/>
    </source>
</evidence>
<dbReference type="Proteomes" id="UP001183176">
    <property type="component" value="Unassembled WGS sequence"/>
</dbReference>
<comment type="caution">
    <text evidence="7">The sequence shown here is derived from an EMBL/GenBank/DDBJ whole genome shotgun (WGS) entry which is preliminary data.</text>
</comment>
<keyword evidence="3 6" id="KW-0812">Transmembrane</keyword>
<keyword evidence="4 6" id="KW-1133">Transmembrane helix</keyword>
<feature type="transmembrane region" description="Helical" evidence="6">
    <location>
        <begin position="253"/>
        <end position="274"/>
    </location>
</feature>
<evidence type="ECO:0000256" key="1">
    <source>
        <dbReference type="ARBA" id="ARBA00004651"/>
    </source>
</evidence>
<evidence type="ECO:0000256" key="6">
    <source>
        <dbReference type="SAM" id="Phobius"/>
    </source>
</evidence>
<keyword evidence="2" id="KW-1003">Cell membrane</keyword>
<evidence type="ECO:0000256" key="2">
    <source>
        <dbReference type="ARBA" id="ARBA00022475"/>
    </source>
</evidence>
<feature type="transmembrane region" description="Helical" evidence="6">
    <location>
        <begin position="320"/>
        <end position="343"/>
    </location>
</feature>
<protein>
    <recommendedName>
        <fullName evidence="9">Polysaccharide biosynthesis protein</fullName>
    </recommendedName>
</protein>
<feature type="transmembrane region" description="Helical" evidence="6">
    <location>
        <begin position="363"/>
        <end position="385"/>
    </location>
</feature>
<organism evidence="7 8">
    <name type="scientific">Jatrophihabitans lederbergiae</name>
    <dbReference type="NCBI Taxonomy" id="3075547"/>
    <lineage>
        <taxon>Bacteria</taxon>
        <taxon>Bacillati</taxon>
        <taxon>Actinomycetota</taxon>
        <taxon>Actinomycetes</taxon>
        <taxon>Jatrophihabitantales</taxon>
        <taxon>Jatrophihabitantaceae</taxon>
        <taxon>Jatrophihabitans</taxon>
    </lineage>
</organism>
<feature type="transmembrane region" description="Helical" evidence="6">
    <location>
        <begin position="56"/>
        <end position="77"/>
    </location>
</feature>
<evidence type="ECO:0000313" key="8">
    <source>
        <dbReference type="Proteomes" id="UP001183176"/>
    </source>
</evidence>
<feature type="transmembrane region" description="Helical" evidence="6">
    <location>
        <begin position="416"/>
        <end position="437"/>
    </location>
</feature>
<keyword evidence="5 6" id="KW-0472">Membrane</keyword>
<feature type="transmembrane region" description="Helical" evidence="6">
    <location>
        <begin position="154"/>
        <end position="172"/>
    </location>
</feature>
<feature type="transmembrane region" description="Helical" evidence="6">
    <location>
        <begin position="280"/>
        <end position="299"/>
    </location>
</feature>
<feature type="transmembrane region" description="Helical" evidence="6">
    <location>
        <begin position="392"/>
        <end position="410"/>
    </location>
</feature>
<dbReference type="EMBL" id="JAVREH010000007">
    <property type="protein sequence ID" value="MDT0261256.1"/>
    <property type="molecule type" value="Genomic_DNA"/>
</dbReference>
<feature type="transmembrane region" description="Helical" evidence="6">
    <location>
        <begin position="121"/>
        <end position="148"/>
    </location>
</feature>
<proteinExistence type="predicted"/>
<keyword evidence="8" id="KW-1185">Reference proteome</keyword>
<dbReference type="RefSeq" id="WP_311422413.1">
    <property type="nucleotide sequence ID" value="NZ_JAVREH010000007.1"/>
</dbReference>